<comment type="caution">
    <text evidence="1">The sequence shown here is derived from an EMBL/GenBank/DDBJ whole genome shotgun (WGS) entry which is preliminary data.</text>
</comment>
<dbReference type="RefSeq" id="WP_019599407.1">
    <property type="nucleotide sequence ID" value="NZ_FNQC01000015.1"/>
</dbReference>
<evidence type="ECO:0000313" key="1">
    <source>
        <dbReference type="EMBL" id="SDZ44677.1"/>
    </source>
</evidence>
<evidence type="ECO:0000313" key="2">
    <source>
        <dbReference type="Proteomes" id="UP000199663"/>
    </source>
</evidence>
<organism evidence="1 2">
    <name type="scientific">Rhodonellum ikkaensis</name>
    <dbReference type="NCBI Taxonomy" id="336829"/>
    <lineage>
        <taxon>Bacteria</taxon>
        <taxon>Pseudomonadati</taxon>
        <taxon>Bacteroidota</taxon>
        <taxon>Cytophagia</taxon>
        <taxon>Cytophagales</taxon>
        <taxon>Cytophagaceae</taxon>
        <taxon>Rhodonellum</taxon>
    </lineage>
</organism>
<sequence>MKTKHQLLAAAFLSGTLLWSCGPQQKTEEIETVEIVEKTAPTLTQVWETAAELTTNESVLYDEATGTIYVSNIEGGPSEKDGKGSISIISKTGEILNRNWVTGIHAPKGMGIVNGKLFVTNIDELVEIDIANAKIAKRHKVAGAKFLNDVDTDGDKVYFSDMETGKIHIFQNGKISVFAENQTNINGLRVGDDGTLYGLDGEGLKKYNSDGSFTLINSTVTGGDGLIILEDNVFLASRWQGEIYLVKGDEQTLLLDTKAAESNTADIGFIPEENIVLVPTFFKNKVVAYKLAY</sequence>
<dbReference type="Proteomes" id="UP000199663">
    <property type="component" value="Unassembled WGS sequence"/>
</dbReference>
<reference evidence="1 2" key="1">
    <citation type="submission" date="2016-10" db="EMBL/GenBank/DDBJ databases">
        <authorList>
            <person name="Varghese N."/>
            <person name="Submissions S."/>
        </authorList>
    </citation>
    <scope>NUCLEOTIDE SEQUENCE [LARGE SCALE GENOMIC DNA]</scope>
    <source>
        <strain evidence="1 2">DSM 17997</strain>
    </source>
</reference>
<dbReference type="SUPFAM" id="SSF63829">
    <property type="entry name" value="Calcium-dependent phosphotriesterase"/>
    <property type="match status" value="1"/>
</dbReference>
<dbReference type="EMBL" id="FNQC01000015">
    <property type="protein sequence ID" value="SDZ44677.1"/>
    <property type="molecule type" value="Genomic_DNA"/>
</dbReference>
<dbReference type="InterPro" id="IPR015943">
    <property type="entry name" value="WD40/YVTN_repeat-like_dom_sf"/>
</dbReference>
<accession>A0A1H3T415</accession>
<keyword evidence="2" id="KW-1185">Reference proteome</keyword>
<name>A0A1H3T415_9BACT</name>
<evidence type="ECO:0008006" key="3">
    <source>
        <dbReference type="Google" id="ProtNLM"/>
    </source>
</evidence>
<proteinExistence type="predicted"/>
<gene>
    <name evidence="1" type="ORF">SAMN05444412_11514</name>
</gene>
<dbReference type="Gene3D" id="2.130.10.10">
    <property type="entry name" value="YVTN repeat-like/Quinoprotein amine dehydrogenase"/>
    <property type="match status" value="1"/>
</dbReference>
<protein>
    <recommendedName>
        <fullName evidence="3">ATP-binding protein</fullName>
    </recommendedName>
</protein>